<evidence type="ECO:0008006" key="3">
    <source>
        <dbReference type="Google" id="ProtNLM"/>
    </source>
</evidence>
<proteinExistence type="predicted"/>
<organism evidence="1 2">
    <name type="scientific">Sinomicrobium oceani</name>
    <dbReference type="NCBI Taxonomy" id="1150368"/>
    <lineage>
        <taxon>Bacteria</taxon>
        <taxon>Pseudomonadati</taxon>
        <taxon>Bacteroidota</taxon>
        <taxon>Flavobacteriia</taxon>
        <taxon>Flavobacteriales</taxon>
        <taxon>Flavobacteriaceae</taxon>
        <taxon>Sinomicrobium</taxon>
    </lineage>
</organism>
<dbReference type="EMBL" id="FPJE01000002">
    <property type="protein sequence ID" value="SFW18876.1"/>
    <property type="molecule type" value="Genomic_DNA"/>
</dbReference>
<dbReference type="RefSeq" id="WP_072315732.1">
    <property type="nucleotide sequence ID" value="NZ_FPJE01000002.1"/>
</dbReference>
<keyword evidence="2" id="KW-1185">Reference proteome</keyword>
<reference evidence="1 2" key="1">
    <citation type="submission" date="2016-11" db="EMBL/GenBank/DDBJ databases">
        <authorList>
            <person name="Jaros S."/>
            <person name="Januszkiewicz K."/>
            <person name="Wedrychowicz H."/>
        </authorList>
    </citation>
    <scope>NUCLEOTIDE SEQUENCE [LARGE SCALE GENOMIC DNA]</scope>
    <source>
        <strain evidence="1 2">CGMCC 1.12145</strain>
    </source>
</reference>
<dbReference type="STRING" id="1150368.SAMN02927921_00435"/>
<sequence length="291" mass="32651">MKIVSSCIKHNIPVVLLFLLTLPRGYGQQKHEVSVYVNGVFSSLRYDMNKGQRFRSDNAGGGIGYAYALNRHWSLGLGGEIQSYNSRAVFNGLEDRYPAIDPEGEKFEFNYKADTYEERQYVYYLNLPLTVTYQSGGEATRFYAAGGLSLGLPLHTEYSVRTKGLHTSGYYPQWNALLEAPLFMGLGDFGNQSINGQELELNNSYNLLLETGIKSMINKKNALYLGIFMEYGLNTVHKTGTNDLVSYSTQSPGEFTYNPVFTSSGKTGRYSYTGDVRTMAAGIKIRYAFLW</sequence>
<evidence type="ECO:0000313" key="1">
    <source>
        <dbReference type="EMBL" id="SFW18876.1"/>
    </source>
</evidence>
<accession>A0A1K1M6V6</accession>
<dbReference type="Proteomes" id="UP000182248">
    <property type="component" value="Unassembled WGS sequence"/>
</dbReference>
<evidence type="ECO:0000313" key="2">
    <source>
        <dbReference type="Proteomes" id="UP000182248"/>
    </source>
</evidence>
<dbReference type="AlphaFoldDB" id="A0A1K1M6V6"/>
<dbReference type="OrthoDB" id="997094at2"/>
<gene>
    <name evidence="1" type="ORF">SAMN02927921_00435</name>
</gene>
<protein>
    <recommendedName>
        <fullName evidence="3">Outer membrane protein beta-barrel domain-containing protein</fullName>
    </recommendedName>
</protein>
<name>A0A1K1M6V6_9FLAO</name>